<gene>
    <name evidence="1" type="ORF">ACA1_023160</name>
</gene>
<dbReference type="VEuPathDB" id="AmoebaDB:ACA1_023160"/>
<dbReference type="RefSeq" id="XP_004353331.1">
    <property type="nucleotide sequence ID" value="XM_004353279.1"/>
</dbReference>
<evidence type="ECO:0000313" key="1">
    <source>
        <dbReference type="EMBL" id="ELR23803.1"/>
    </source>
</evidence>
<proteinExistence type="predicted"/>
<keyword evidence="2" id="KW-1185">Reference proteome</keyword>
<dbReference type="AlphaFoldDB" id="L8HGF0"/>
<reference evidence="1 2" key="1">
    <citation type="journal article" date="2013" name="Genome Biol.">
        <title>Genome of Acanthamoeba castellanii highlights extensive lateral gene transfer and early evolution of tyrosine kinase signaling.</title>
        <authorList>
            <person name="Clarke M."/>
            <person name="Lohan A.J."/>
            <person name="Liu B."/>
            <person name="Lagkouvardos I."/>
            <person name="Roy S."/>
            <person name="Zafar N."/>
            <person name="Bertelli C."/>
            <person name="Schilde C."/>
            <person name="Kianianmomeni A."/>
            <person name="Burglin T.R."/>
            <person name="Frech C."/>
            <person name="Turcotte B."/>
            <person name="Kopec K.O."/>
            <person name="Synnott J.M."/>
            <person name="Choo C."/>
            <person name="Paponov I."/>
            <person name="Finkler A."/>
            <person name="Soon Heng Tan C."/>
            <person name="Hutchins A.P."/>
            <person name="Weinmeier T."/>
            <person name="Rattei T."/>
            <person name="Chu J.S."/>
            <person name="Gimenez G."/>
            <person name="Irimia M."/>
            <person name="Rigden D.J."/>
            <person name="Fitzpatrick D.A."/>
            <person name="Lorenzo-Morales J."/>
            <person name="Bateman A."/>
            <person name="Chiu C.H."/>
            <person name="Tang P."/>
            <person name="Hegemann P."/>
            <person name="Fromm H."/>
            <person name="Raoult D."/>
            <person name="Greub G."/>
            <person name="Miranda-Saavedra D."/>
            <person name="Chen N."/>
            <person name="Nash P."/>
            <person name="Ginger M.L."/>
            <person name="Horn M."/>
            <person name="Schaap P."/>
            <person name="Caler L."/>
            <person name="Loftus B."/>
        </authorList>
    </citation>
    <scope>NUCLEOTIDE SEQUENCE [LARGE SCALE GENOMIC DNA]</scope>
    <source>
        <strain evidence="1 2">Neff</strain>
    </source>
</reference>
<organism evidence="1 2">
    <name type="scientific">Acanthamoeba castellanii (strain ATCC 30010 / Neff)</name>
    <dbReference type="NCBI Taxonomy" id="1257118"/>
    <lineage>
        <taxon>Eukaryota</taxon>
        <taxon>Amoebozoa</taxon>
        <taxon>Discosea</taxon>
        <taxon>Longamoebia</taxon>
        <taxon>Centramoebida</taxon>
        <taxon>Acanthamoebidae</taxon>
        <taxon>Acanthamoeba</taxon>
    </lineage>
</organism>
<dbReference type="EMBL" id="KB007850">
    <property type="protein sequence ID" value="ELR23803.1"/>
    <property type="molecule type" value="Genomic_DNA"/>
</dbReference>
<sequence length="107" mass="12633">MWILWRTNNKRWIPWVEGHGKRALKKLQDAYDKEQIYFFIVKKNPHVINNMSQFLKKSTATNKSDKIAWFDDEADETVNSKGTGKNWTNLHSSCIQLLNRSWACCES</sequence>
<name>L8HGF0_ACACF</name>
<evidence type="ECO:0000313" key="2">
    <source>
        <dbReference type="Proteomes" id="UP000011083"/>
    </source>
</evidence>
<dbReference type="KEGG" id="acan:ACA1_023160"/>
<accession>L8HGF0</accession>
<dbReference type="Proteomes" id="UP000011083">
    <property type="component" value="Unassembled WGS sequence"/>
</dbReference>
<dbReference type="GeneID" id="14924797"/>
<protein>
    <submittedName>
        <fullName evidence="1">Uncharacterized protein</fullName>
    </submittedName>
</protein>